<gene>
    <name evidence="2" type="ordered locus">Isop_1339</name>
</gene>
<proteinExistence type="predicted"/>
<reference key="1">
    <citation type="submission" date="2010-11" db="EMBL/GenBank/DDBJ databases">
        <title>The complete sequence of chromosome of Isophaera pallida ATCC 43644.</title>
        <authorList>
            <consortium name="US DOE Joint Genome Institute (JGI-PGF)"/>
            <person name="Lucas S."/>
            <person name="Copeland A."/>
            <person name="Lapidus A."/>
            <person name="Bruce D."/>
            <person name="Goodwin L."/>
            <person name="Pitluck S."/>
            <person name="Kyrpides N."/>
            <person name="Mavromatis K."/>
            <person name="Pagani I."/>
            <person name="Ivanova N."/>
            <person name="Saunders E."/>
            <person name="Brettin T."/>
            <person name="Detter J.C."/>
            <person name="Han C."/>
            <person name="Tapia R."/>
            <person name="Land M."/>
            <person name="Hauser L."/>
            <person name="Markowitz V."/>
            <person name="Cheng J.-F."/>
            <person name="Hugenholtz P."/>
            <person name="Woyke T."/>
            <person name="Wu D."/>
            <person name="Eisen J.A."/>
        </authorList>
    </citation>
    <scope>NUCLEOTIDE SEQUENCE</scope>
    <source>
        <strain>ATCC 43644</strain>
    </source>
</reference>
<dbReference type="HOGENOM" id="CLU_1459472_0_0_0"/>
<name>E8QWN2_ISOPI</name>
<dbReference type="InterPro" id="IPR032675">
    <property type="entry name" value="LRR_dom_sf"/>
</dbReference>
<keyword evidence="3" id="KW-1185">Reference proteome</keyword>
<feature type="compositionally biased region" description="Pro residues" evidence="1">
    <location>
        <begin position="167"/>
        <end position="176"/>
    </location>
</feature>
<dbReference type="Gene3D" id="3.80.10.10">
    <property type="entry name" value="Ribonuclease Inhibitor"/>
    <property type="match status" value="1"/>
</dbReference>
<dbReference type="OrthoDB" id="285815at2"/>
<dbReference type="RefSeq" id="WP_013564212.1">
    <property type="nucleotide sequence ID" value="NC_014962.1"/>
</dbReference>
<dbReference type="InParanoid" id="E8QWN2"/>
<evidence type="ECO:0000256" key="1">
    <source>
        <dbReference type="SAM" id="MobiDB-lite"/>
    </source>
</evidence>
<dbReference type="eggNOG" id="COG4886">
    <property type="taxonomic scope" value="Bacteria"/>
</dbReference>
<feature type="region of interest" description="Disordered" evidence="1">
    <location>
        <begin position="156"/>
        <end position="185"/>
    </location>
</feature>
<accession>E8QWN2</accession>
<organism evidence="2 3">
    <name type="scientific">Isosphaera pallida (strain ATCC 43644 / DSM 9630 / IS1B)</name>
    <dbReference type="NCBI Taxonomy" id="575540"/>
    <lineage>
        <taxon>Bacteria</taxon>
        <taxon>Pseudomonadati</taxon>
        <taxon>Planctomycetota</taxon>
        <taxon>Planctomycetia</taxon>
        <taxon>Isosphaerales</taxon>
        <taxon>Isosphaeraceae</taxon>
        <taxon>Isosphaera</taxon>
    </lineage>
</organism>
<dbReference type="Pfam" id="PF13516">
    <property type="entry name" value="LRR_6"/>
    <property type="match status" value="1"/>
</dbReference>
<dbReference type="AlphaFoldDB" id="E8QWN2"/>
<sequence length="185" mass="19568">MRTTMIGSRSPQDAEILAAIEAKGGRISRDEAAEGKPVVAVSFATAKIADADVALVQAIPTLTKLVLNNNKSLTDAALDPIPSMSSLRKLYLVETGITDTGLAKLKDHPSLEILSLVGTNVTDAAVPSLQAMPALKELFVAGTPISDEALRALKTARPNLKIDRLPPEPPPEPEPNPEPEKKDGH</sequence>
<dbReference type="STRING" id="575540.Isop_1339"/>
<dbReference type="Proteomes" id="UP000008631">
    <property type="component" value="Chromosome"/>
</dbReference>
<dbReference type="SUPFAM" id="SSF52047">
    <property type="entry name" value="RNI-like"/>
    <property type="match status" value="1"/>
</dbReference>
<evidence type="ECO:0000313" key="3">
    <source>
        <dbReference type="Proteomes" id="UP000008631"/>
    </source>
</evidence>
<protein>
    <submittedName>
        <fullName evidence="2">Uncharacterized protein</fullName>
    </submittedName>
</protein>
<evidence type="ECO:0000313" key="2">
    <source>
        <dbReference type="EMBL" id="ADV61924.1"/>
    </source>
</evidence>
<reference evidence="2 3" key="2">
    <citation type="journal article" date="2011" name="Stand. Genomic Sci.">
        <title>Complete genome sequence of Isosphaera pallida type strain (IS1B).</title>
        <authorList>
            <consortium name="US DOE Joint Genome Institute (JGI-PGF)"/>
            <person name="Goker M."/>
            <person name="Cleland D."/>
            <person name="Saunders E."/>
            <person name="Lapidus A."/>
            <person name="Nolan M."/>
            <person name="Lucas S."/>
            <person name="Hammon N."/>
            <person name="Deshpande S."/>
            <person name="Cheng J.F."/>
            <person name="Tapia R."/>
            <person name="Han C."/>
            <person name="Goodwin L."/>
            <person name="Pitluck S."/>
            <person name="Liolios K."/>
            <person name="Pagani I."/>
            <person name="Ivanova N."/>
            <person name="Mavromatis K."/>
            <person name="Pati A."/>
            <person name="Chen A."/>
            <person name="Palaniappan K."/>
            <person name="Land M."/>
            <person name="Hauser L."/>
            <person name="Chang Y.J."/>
            <person name="Jeffries C.D."/>
            <person name="Detter J.C."/>
            <person name="Beck B."/>
            <person name="Woyke T."/>
            <person name="Bristow J."/>
            <person name="Eisen J.A."/>
            <person name="Markowitz V."/>
            <person name="Hugenholtz P."/>
            <person name="Kyrpides N.C."/>
            <person name="Klenk H.P."/>
        </authorList>
    </citation>
    <scope>NUCLEOTIDE SEQUENCE [LARGE SCALE GENOMIC DNA]</scope>
    <source>
        <strain evidence="3">ATCC 43644 / DSM 9630 / IS1B</strain>
    </source>
</reference>
<dbReference type="InterPro" id="IPR001611">
    <property type="entry name" value="Leu-rich_rpt"/>
</dbReference>
<dbReference type="EMBL" id="CP002353">
    <property type="protein sequence ID" value="ADV61924.1"/>
    <property type="molecule type" value="Genomic_DNA"/>
</dbReference>
<dbReference type="KEGG" id="ipa:Isop_1339"/>